<name>A0ABP8DUC0_9ACTN</name>
<evidence type="ECO:0000256" key="1">
    <source>
        <dbReference type="SAM" id="MobiDB-lite"/>
    </source>
</evidence>
<keyword evidence="2" id="KW-0812">Transmembrane</keyword>
<evidence type="ECO:0000313" key="4">
    <source>
        <dbReference type="Proteomes" id="UP001500620"/>
    </source>
</evidence>
<organism evidence="3 4">
    <name type="scientific">Dactylosporangium darangshiense</name>
    <dbReference type="NCBI Taxonomy" id="579108"/>
    <lineage>
        <taxon>Bacteria</taxon>
        <taxon>Bacillati</taxon>
        <taxon>Actinomycetota</taxon>
        <taxon>Actinomycetes</taxon>
        <taxon>Micromonosporales</taxon>
        <taxon>Micromonosporaceae</taxon>
        <taxon>Dactylosporangium</taxon>
    </lineage>
</organism>
<feature type="region of interest" description="Disordered" evidence="1">
    <location>
        <begin position="158"/>
        <end position="178"/>
    </location>
</feature>
<reference evidence="4" key="1">
    <citation type="journal article" date="2019" name="Int. J. Syst. Evol. Microbiol.">
        <title>The Global Catalogue of Microorganisms (GCM) 10K type strain sequencing project: providing services to taxonomists for standard genome sequencing and annotation.</title>
        <authorList>
            <consortium name="The Broad Institute Genomics Platform"/>
            <consortium name="The Broad Institute Genome Sequencing Center for Infectious Disease"/>
            <person name="Wu L."/>
            <person name="Ma J."/>
        </authorList>
    </citation>
    <scope>NUCLEOTIDE SEQUENCE [LARGE SCALE GENOMIC DNA]</scope>
    <source>
        <strain evidence="4">JCM 17441</strain>
    </source>
</reference>
<protein>
    <submittedName>
        <fullName evidence="3">Uncharacterized protein</fullName>
    </submittedName>
</protein>
<gene>
    <name evidence="3" type="ORF">GCM10022255_109250</name>
</gene>
<keyword evidence="2" id="KW-1133">Transmembrane helix</keyword>
<proteinExistence type="predicted"/>
<feature type="transmembrane region" description="Helical" evidence="2">
    <location>
        <begin position="39"/>
        <end position="59"/>
    </location>
</feature>
<keyword evidence="4" id="KW-1185">Reference proteome</keyword>
<dbReference type="EMBL" id="BAABAT010000072">
    <property type="protein sequence ID" value="GAA4263564.1"/>
    <property type="molecule type" value="Genomic_DNA"/>
</dbReference>
<accession>A0ABP8DUC0</accession>
<keyword evidence="2" id="KW-0472">Membrane</keyword>
<sequence length="244" mass="25640">MRNLHDLLADEADRRRPAAIPPFEALISRSARRRTRRSAGIALAAVAAVIAVLAATAPLRGHTADPAVSRSPAALDGPTTVFAGGAITFRHPVSWRPQQFPAQSTAAFFVVITYLSTDQLHDTCSTPAAGEVVCAGMPLAALSPGGVLITWTRRSAPGDHRLSDQAGRQTTLDGHPASINATSATDECAAVGATREVHAIIVLDPVMPYQHWLDMSACLAAPDAARAEMQVNEMLASLRVTSGP</sequence>
<evidence type="ECO:0000256" key="2">
    <source>
        <dbReference type="SAM" id="Phobius"/>
    </source>
</evidence>
<comment type="caution">
    <text evidence="3">The sequence shown here is derived from an EMBL/GenBank/DDBJ whole genome shotgun (WGS) entry which is preliminary data.</text>
</comment>
<evidence type="ECO:0000313" key="3">
    <source>
        <dbReference type="EMBL" id="GAA4263564.1"/>
    </source>
</evidence>
<dbReference type="Proteomes" id="UP001500620">
    <property type="component" value="Unassembled WGS sequence"/>
</dbReference>